<evidence type="ECO:0000313" key="1">
    <source>
        <dbReference type="EMBL" id="TDZ27367.1"/>
    </source>
</evidence>
<keyword evidence="2" id="KW-1185">Reference proteome</keyword>
<comment type="caution">
    <text evidence="1">The sequence shown here is derived from an EMBL/GenBank/DDBJ whole genome shotgun (WGS) entry which is preliminary data.</text>
</comment>
<protein>
    <submittedName>
        <fullName evidence="1">Uncharacterized protein</fullName>
    </submittedName>
</protein>
<organism evidence="1 2">
    <name type="scientific">Colletotrichum spinosum</name>
    <dbReference type="NCBI Taxonomy" id="1347390"/>
    <lineage>
        <taxon>Eukaryota</taxon>
        <taxon>Fungi</taxon>
        <taxon>Dikarya</taxon>
        <taxon>Ascomycota</taxon>
        <taxon>Pezizomycotina</taxon>
        <taxon>Sordariomycetes</taxon>
        <taxon>Hypocreomycetidae</taxon>
        <taxon>Glomerellales</taxon>
        <taxon>Glomerellaceae</taxon>
        <taxon>Colletotrichum</taxon>
        <taxon>Colletotrichum orbiculare species complex</taxon>
    </lineage>
</organism>
<sequence length="88" mass="9952">MSGRFWETEFQVVGWLQAVWNKETSWVTRLTPEESSFATAQSQPGLLLTRESEARLPQPLRLVEGPDQLFVSYAVTATAKPSRRTIQG</sequence>
<dbReference type="Proteomes" id="UP000295083">
    <property type="component" value="Unassembled WGS sequence"/>
</dbReference>
<proteinExistence type="predicted"/>
<gene>
    <name evidence="1" type="ORF">C8035_v010452</name>
</gene>
<reference evidence="1 2" key="1">
    <citation type="submission" date="2018-11" db="EMBL/GenBank/DDBJ databases">
        <title>Genome sequence and assembly of Colletotrichum spinosum.</title>
        <authorList>
            <person name="Gan P."/>
            <person name="Shirasu K."/>
        </authorList>
    </citation>
    <scope>NUCLEOTIDE SEQUENCE [LARGE SCALE GENOMIC DNA]</scope>
    <source>
        <strain evidence="1 2">CBS 515.97</strain>
    </source>
</reference>
<dbReference type="EMBL" id="QAPG01003791">
    <property type="protein sequence ID" value="TDZ27367.1"/>
    <property type="molecule type" value="Genomic_DNA"/>
</dbReference>
<accession>A0A4R8PP96</accession>
<name>A0A4R8PP96_9PEZI</name>
<dbReference type="AlphaFoldDB" id="A0A4R8PP96"/>
<evidence type="ECO:0000313" key="2">
    <source>
        <dbReference type="Proteomes" id="UP000295083"/>
    </source>
</evidence>